<reference evidence="6" key="2">
    <citation type="submission" date="2020-09" db="EMBL/GenBank/DDBJ databases">
        <authorList>
            <person name="Sun Q."/>
            <person name="Zhou Y."/>
        </authorList>
    </citation>
    <scope>NUCLEOTIDE SEQUENCE</scope>
    <source>
        <strain evidence="6">CGMCC 1.15178</strain>
    </source>
</reference>
<evidence type="ECO:0000256" key="2">
    <source>
        <dbReference type="SAM" id="MobiDB-lite"/>
    </source>
</evidence>
<evidence type="ECO:0000313" key="6">
    <source>
        <dbReference type="EMBL" id="GGD76605.1"/>
    </source>
</evidence>
<dbReference type="GO" id="GO:0016054">
    <property type="term" value="P:organic acid catabolic process"/>
    <property type="evidence" value="ECO:0007669"/>
    <property type="project" value="UniProtKB-ARBA"/>
</dbReference>
<dbReference type="RefSeq" id="WP_188993587.1">
    <property type="nucleotide sequence ID" value="NZ_BMHP01000002.1"/>
</dbReference>
<comment type="caution">
    <text evidence="6">The sequence shown here is derived from an EMBL/GenBank/DDBJ whole genome shotgun (WGS) entry which is preliminary data.</text>
</comment>
<evidence type="ECO:0008006" key="8">
    <source>
        <dbReference type="Google" id="ProtNLM"/>
    </source>
</evidence>
<feature type="domain" description="PilZ" evidence="4">
    <location>
        <begin position="323"/>
        <end position="429"/>
    </location>
</feature>
<evidence type="ECO:0000259" key="4">
    <source>
        <dbReference type="Pfam" id="PF07238"/>
    </source>
</evidence>
<dbReference type="Pfam" id="PF14833">
    <property type="entry name" value="NAD_binding_11"/>
    <property type="match status" value="1"/>
</dbReference>
<gene>
    <name evidence="6" type="ORF">GCM10010911_38380</name>
</gene>
<dbReference type="Pfam" id="PF03446">
    <property type="entry name" value="NAD_binding_2"/>
    <property type="match status" value="1"/>
</dbReference>
<feature type="domain" description="3-hydroxyisobutyrate dehydrogenase-like NAD-binding" evidence="5">
    <location>
        <begin position="165"/>
        <end position="284"/>
    </location>
</feature>
<evidence type="ECO:0000313" key="7">
    <source>
        <dbReference type="Proteomes" id="UP000612456"/>
    </source>
</evidence>
<dbReference type="InterPro" id="IPR009875">
    <property type="entry name" value="PilZ_domain"/>
</dbReference>
<dbReference type="InterPro" id="IPR036291">
    <property type="entry name" value="NAD(P)-bd_dom_sf"/>
</dbReference>
<dbReference type="Pfam" id="PF07238">
    <property type="entry name" value="PilZ"/>
    <property type="match status" value="1"/>
</dbReference>
<protein>
    <recommendedName>
        <fullName evidence="8">Tartronate semialdehyde reductase</fullName>
    </recommendedName>
</protein>
<dbReference type="GO" id="GO:0016491">
    <property type="term" value="F:oxidoreductase activity"/>
    <property type="evidence" value="ECO:0007669"/>
    <property type="project" value="InterPro"/>
</dbReference>
<dbReference type="SUPFAM" id="SSF48179">
    <property type="entry name" value="6-phosphogluconate dehydrogenase C-terminal domain-like"/>
    <property type="match status" value="1"/>
</dbReference>
<dbReference type="InterPro" id="IPR006115">
    <property type="entry name" value="6PGDH_NADP-bd"/>
</dbReference>
<dbReference type="AlphaFoldDB" id="A0A916Z539"/>
<dbReference type="Proteomes" id="UP000612456">
    <property type="component" value="Unassembled WGS sequence"/>
</dbReference>
<dbReference type="PANTHER" id="PTHR43060">
    <property type="entry name" value="3-HYDROXYISOBUTYRATE DEHYDROGENASE-LIKE 1, MITOCHONDRIAL-RELATED"/>
    <property type="match status" value="1"/>
</dbReference>
<reference evidence="6" key="1">
    <citation type="journal article" date="2014" name="Int. J. Syst. Evol. Microbiol.">
        <title>Complete genome sequence of Corynebacterium casei LMG S-19264T (=DSM 44701T), isolated from a smear-ripened cheese.</title>
        <authorList>
            <consortium name="US DOE Joint Genome Institute (JGI-PGF)"/>
            <person name="Walter F."/>
            <person name="Albersmeier A."/>
            <person name="Kalinowski J."/>
            <person name="Ruckert C."/>
        </authorList>
    </citation>
    <scope>NUCLEOTIDE SEQUENCE</scope>
    <source>
        <strain evidence="6">CGMCC 1.15178</strain>
    </source>
</reference>
<sequence length="443" mass="47500">MVKIGFIGLGVMGGPMAANLLRKGYQVTLYNRTPGKMDKLLELGGDQTQTPAALARGSEIIISMVSHDDAIREIYYGDNGLFSGLMPGTVIIDCSTISPALVRQLAAESAARFSDFLDAPVTGSKPAAEDGSLVFMVGGDREVLRRAEEVLLAMGRKVIPMGPSGSGATAKLAHNTIVGINVAGLVEGMAIAASGGIDAASFIELVQSGGASSKMADMKGPKLLERDFSVQFSLSLMLKDLRLSSELSDGLKTPTPILETVKSLFQMGESMGLGDLDLSSVANCYEQWINKRITSHAEDRQGHQEFAASAETAGHNHSESAADRRRSERVELQIPLKLSIYQWEQEGAFSGQLLEGTLCNLSDSGLQIATVSPLELDMFVVIHFPKDSELPPVTGRIIRIETSVNQFRYGCLLTGLAPYQRLQLESYINKHITAADGNSVPHS</sequence>
<dbReference type="GO" id="GO:0051287">
    <property type="term" value="F:NAD binding"/>
    <property type="evidence" value="ECO:0007669"/>
    <property type="project" value="InterPro"/>
</dbReference>
<feature type="compositionally biased region" description="Basic and acidic residues" evidence="2">
    <location>
        <begin position="314"/>
        <end position="326"/>
    </location>
</feature>
<dbReference type="InterPro" id="IPR029154">
    <property type="entry name" value="HIBADH-like_NADP-bd"/>
</dbReference>
<feature type="region of interest" description="Disordered" evidence="2">
    <location>
        <begin position="300"/>
        <end position="326"/>
    </location>
</feature>
<comment type="similarity">
    <text evidence="1">Belongs to the HIBADH-related family.</text>
</comment>
<organism evidence="6 7">
    <name type="scientific">Paenibacillus nasutitermitis</name>
    <dbReference type="NCBI Taxonomy" id="1652958"/>
    <lineage>
        <taxon>Bacteria</taxon>
        <taxon>Bacillati</taxon>
        <taxon>Bacillota</taxon>
        <taxon>Bacilli</taxon>
        <taxon>Bacillales</taxon>
        <taxon>Paenibacillaceae</taxon>
        <taxon>Paenibacillus</taxon>
    </lineage>
</organism>
<proteinExistence type="inferred from homology"/>
<dbReference type="GO" id="GO:0050661">
    <property type="term" value="F:NADP binding"/>
    <property type="evidence" value="ECO:0007669"/>
    <property type="project" value="InterPro"/>
</dbReference>
<dbReference type="SUPFAM" id="SSF141371">
    <property type="entry name" value="PilZ domain-like"/>
    <property type="match status" value="1"/>
</dbReference>
<dbReference type="Gene3D" id="1.10.1040.10">
    <property type="entry name" value="N-(1-d-carboxylethyl)-l-norvaline Dehydrogenase, domain 2"/>
    <property type="match status" value="1"/>
</dbReference>
<dbReference type="InterPro" id="IPR013328">
    <property type="entry name" value="6PGD_dom2"/>
</dbReference>
<dbReference type="PANTHER" id="PTHR43060:SF15">
    <property type="entry name" value="3-HYDROXYISOBUTYRATE DEHYDROGENASE-LIKE 1, MITOCHONDRIAL-RELATED"/>
    <property type="match status" value="1"/>
</dbReference>
<keyword evidence="7" id="KW-1185">Reference proteome</keyword>
<dbReference type="EMBL" id="BMHP01000002">
    <property type="protein sequence ID" value="GGD76605.1"/>
    <property type="molecule type" value="Genomic_DNA"/>
</dbReference>
<dbReference type="SUPFAM" id="SSF51735">
    <property type="entry name" value="NAD(P)-binding Rossmann-fold domains"/>
    <property type="match status" value="1"/>
</dbReference>
<dbReference type="InterPro" id="IPR002204">
    <property type="entry name" value="3-OH-isobutyrate_DH-rel_CS"/>
</dbReference>
<name>A0A916Z539_9BACL</name>
<dbReference type="Gene3D" id="2.40.10.220">
    <property type="entry name" value="predicted glycosyltransferase like domains"/>
    <property type="match status" value="1"/>
</dbReference>
<dbReference type="InterPro" id="IPR008927">
    <property type="entry name" value="6-PGluconate_DH-like_C_sf"/>
</dbReference>
<evidence type="ECO:0000259" key="5">
    <source>
        <dbReference type="Pfam" id="PF14833"/>
    </source>
</evidence>
<evidence type="ECO:0000259" key="3">
    <source>
        <dbReference type="Pfam" id="PF03446"/>
    </source>
</evidence>
<feature type="domain" description="6-phosphogluconate dehydrogenase NADP-binding" evidence="3">
    <location>
        <begin position="3"/>
        <end position="162"/>
    </location>
</feature>
<evidence type="ECO:0000256" key="1">
    <source>
        <dbReference type="ARBA" id="ARBA00009080"/>
    </source>
</evidence>
<dbReference type="Gene3D" id="3.40.50.720">
    <property type="entry name" value="NAD(P)-binding Rossmann-like Domain"/>
    <property type="match status" value="1"/>
</dbReference>
<dbReference type="PROSITE" id="PS00895">
    <property type="entry name" value="3_HYDROXYISOBUT_DH"/>
    <property type="match status" value="1"/>
</dbReference>
<accession>A0A916Z539</accession>
<dbReference type="GO" id="GO:0035438">
    <property type="term" value="F:cyclic-di-GMP binding"/>
    <property type="evidence" value="ECO:0007669"/>
    <property type="project" value="InterPro"/>
</dbReference>